<keyword evidence="5" id="KW-1185">Reference proteome</keyword>
<keyword evidence="4" id="KW-0503">Monooxygenase</keyword>
<dbReference type="RefSeq" id="WP_133875960.1">
    <property type="nucleotide sequence ID" value="NZ_BOMD01000113.1"/>
</dbReference>
<evidence type="ECO:0000259" key="3">
    <source>
        <dbReference type="SMART" id="SM00903"/>
    </source>
</evidence>
<sequence length="187" mass="19401">MDTAAGSVPPSASPAPGIDERAFRRTTGRFCTGVTVVTAQDEGPVGFTCQSFASLSLDPPLVMVSASNRGRSLARIVRAGSFATNILSARQESLGRHFATSQPDKFAGVDWQASPSTGAPLLTGALAWIDSVVRDVIPGGDHTIVIGQVVSARHTPEAGEPLLFFDGGFRDLSAGARAAAPAAQLRR</sequence>
<evidence type="ECO:0000313" key="4">
    <source>
        <dbReference type="EMBL" id="TDO42016.1"/>
    </source>
</evidence>
<dbReference type="PANTHER" id="PTHR30466">
    <property type="entry name" value="FLAVIN REDUCTASE"/>
    <property type="match status" value="1"/>
</dbReference>
<evidence type="ECO:0000256" key="2">
    <source>
        <dbReference type="SAM" id="MobiDB-lite"/>
    </source>
</evidence>
<organism evidence="4 5">
    <name type="scientific">Paractinoplanes brasiliensis</name>
    <dbReference type="NCBI Taxonomy" id="52695"/>
    <lineage>
        <taxon>Bacteria</taxon>
        <taxon>Bacillati</taxon>
        <taxon>Actinomycetota</taxon>
        <taxon>Actinomycetes</taxon>
        <taxon>Micromonosporales</taxon>
        <taxon>Micromonosporaceae</taxon>
        <taxon>Paractinoplanes</taxon>
    </lineage>
</organism>
<dbReference type="SUPFAM" id="SSF50475">
    <property type="entry name" value="FMN-binding split barrel"/>
    <property type="match status" value="1"/>
</dbReference>
<dbReference type="SMART" id="SM00903">
    <property type="entry name" value="Flavin_Reduct"/>
    <property type="match status" value="1"/>
</dbReference>
<feature type="region of interest" description="Disordered" evidence="2">
    <location>
        <begin position="1"/>
        <end position="21"/>
    </location>
</feature>
<dbReference type="GO" id="GO:0010181">
    <property type="term" value="F:FMN binding"/>
    <property type="evidence" value="ECO:0007669"/>
    <property type="project" value="InterPro"/>
</dbReference>
<evidence type="ECO:0000313" key="5">
    <source>
        <dbReference type="Proteomes" id="UP000294901"/>
    </source>
</evidence>
<dbReference type="Pfam" id="PF01613">
    <property type="entry name" value="Flavin_Reduct"/>
    <property type="match status" value="1"/>
</dbReference>
<evidence type="ECO:0000256" key="1">
    <source>
        <dbReference type="ARBA" id="ARBA00023002"/>
    </source>
</evidence>
<reference evidence="4 5" key="1">
    <citation type="submission" date="2019-03" db="EMBL/GenBank/DDBJ databases">
        <title>Sequencing the genomes of 1000 actinobacteria strains.</title>
        <authorList>
            <person name="Klenk H.-P."/>
        </authorList>
    </citation>
    <scope>NUCLEOTIDE SEQUENCE [LARGE SCALE GENOMIC DNA]</scope>
    <source>
        <strain evidence="4 5">DSM 43805</strain>
    </source>
</reference>
<protein>
    <submittedName>
        <fullName evidence="4">3-hydroxy-9,10-secoandrosta-1,3,5(10)-triene-9, 17-dione monooxygenase reductase component</fullName>
    </submittedName>
</protein>
<dbReference type="Gene3D" id="2.30.110.10">
    <property type="entry name" value="Electron Transport, Fmn-binding Protein, Chain A"/>
    <property type="match status" value="1"/>
</dbReference>
<dbReference type="OrthoDB" id="9792858at2"/>
<accession>A0A4R6K2W5</accession>
<dbReference type="InterPro" id="IPR002563">
    <property type="entry name" value="Flavin_Rdtase-like_dom"/>
</dbReference>
<dbReference type="Proteomes" id="UP000294901">
    <property type="component" value="Unassembled WGS sequence"/>
</dbReference>
<comment type="caution">
    <text evidence="4">The sequence shown here is derived from an EMBL/GenBank/DDBJ whole genome shotgun (WGS) entry which is preliminary data.</text>
</comment>
<feature type="compositionally biased region" description="Low complexity" evidence="2">
    <location>
        <begin position="1"/>
        <end position="17"/>
    </location>
</feature>
<dbReference type="InterPro" id="IPR050268">
    <property type="entry name" value="NADH-dep_flavin_reductase"/>
</dbReference>
<dbReference type="InterPro" id="IPR012349">
    <property type="entry name" value="Split_barrel_FMN-bd"/>
</dbReference>
<proteinExistence type="predicted"/>
<dbReference type="AlphaFoldDB" id="A0A4R6K2W5"/>
<dbReference type="GO" id="GO:0042602">
    <property type="term" value="F:riboflavin reductase (NADPH) activity"/>
    <property type="evidence" value="ECO:0007669"/>
    <property type="project" value="TreeGrafter"/>
</dbReference>
<keyword evidence="1" id="KW-0560">Oxidoreductase</keyword>
<dbReference type="EMBL" id="SNWR01000001">
    <property type="protein sequence ID" value="TDO42016.1"/>
    <property type="molecule type" value="Genomic_DNA"/>
</dbReference>
<feature type="domain" description="Flavin reductase like" evidence="3">
    <location>
        <begin position="27"/>
        <end position="171"/>
    </location>
</feature>
<gene>
    <name evidence="4" type="ORF">C8E87_5778</name>
</gene>
<dbReference type="GO" id="GO:0004497">
    <property type="term" value="F:monooxygenase activity"/>
    <property type="evidence" value="ECO:0007669"/>
    <property type="project" value="UniProtKB-KW"/>
</dbReference>
<dbReference type="PANTHER" id="PTHR30466:SF1">
    <property type="entry name" value="FMN REDUCTASE (NADH) RUTF"/>
    <property type="match status" value="1"/>
</dbReference>
<name>A0A4R6K2W5_9ACTN</name>